<dbReference type="PANTHER" id="PTHR30126">
    <property type="entry name" value="HTH-TYPE TRANSCRIPTIONAL REGULATOR"/>
    <property type="match status" value="1"/>
</dbReference>
<dbReference type="InterPro" id="IPR036388">
    <property type="entry name" value="WH-like_DNA-bd_sf"/>
</dbReference>
<gene>
    <name evidence="6" type="ORF">QTP81_11760</name>
</gene>
<sequence length="302" mass="33143">MSHPINLESLRVIRTIKEKGSFAAAAQALFKVPSALTYTVNKLEQDLGVTLFDRSGHRAVLTASGELILREGQQLLEAANRLSEKVKELETGWEPRLTIAIDTLLAVQPLLDLIHEFCAQQKPVNIQLIEEVLGGGWDALHSNRADIAIGVNGETIGGNYDIQPIGDAELVFAVAADHPLAAEAEPISTKRVGEFPAVVVKDSSQSLPERSSGLFDARQTVHVSAMRFKIEAQRRGVGVGFLPLHSIKPLLDNGELKIKYTDIPRPPIPLYVAKSKSTQGKAAQWFYERISQIDWFSYSTAD</sequence>
<keyword evidence="7" id="KW-1185">Reference proteome</keyword>
<evidence type="ECO:0000256" key="3">
    <source>
        <dbReference type="ARBA" id="ARBA00023125"/>
    </source>
</evidence>
<reference evidence="6 7" key="1">
    <citation type="submission" date="2023-06" db="EMBL/GenBank/DDBJ databases">
        <title>Alteromonas sp. ASW11-36 isolated from intertidal sand.</title>
        <authorList>
            <person name="Li Y."/>
        </authorList>
    </citation>
    <scope>NUCLEOTIDE SEQUENCE [LARGE SCALE GENOMIC DNA]</scope>
    <source>
        <strain evidence="6 7">ASW11-36</strain>
    </source>
</reference>
<evidence type="ECO:0000313" key="7">
    <source>
        <dbReference type="Proteomes" id="UP001234343"/>
    </source>
</evidence>
<dbReference type="EMBL" id="JAUCBP010000010">
    <property type="protein sequence ID" value="MDM7861271.1"/>
    <property type="molecule type" value="Genomic_DNA"/>
</dbReference>
<dbReference type="RefSeq" id="WP_289365713.1">
    <property type="nucleotide sequence ID" value="NZ_JAUCBP010000010.1"/>
</dbReference>
<dbReference type="PANTHER" id="PTHR30126:SF4">
    <property type="entry name" value="LYSR FAMILY TRANSCRIPTIONAL REGULATOR"/>
    <property type="match status" value="1"/>
</dbReference>
<evidence type="ECO:0000259" key="5">
    <source>
        <dbReference type="PROSITE" id="PS50931"/>
    </source>
</evidence>
<comment type="similarity">
    <text evidence="1">Belongs to the LysR transcriptional regulatory family.</text>
</comment>
<comment type="caution">
    <text evidence="6">The sequence shown here is derived from an EMBL/GenBank/DDBJ whole genome shotgun (WGS) entry which is preliminary data.</text>
</comment>
<keyword evidence="4" id="KW-0804">Transcription</keyword>
<evidence type="ECO:0000313" key="6">
    <source>
        <dbReference type="EMBL" id="MDM7861271.1"/>
    </source>
</evidence>
<dbReference type="Gene3D" id="3.40.190.290">
    <property type="match status" value="1"/>
</dbReference>
<name>A0ABT7SYM0_9ALTE</name>
<dbReference type="InterPro" id="IPR005119">
    <property type="entry name" value="LysR_subst-bd"/>
</dbReference>
<keyword evidence="2" id="KW-0805">Transcription regulation</keyword>
<feature type="domain" description="HTH lysR-type" evidence="5">
    <location>
        <begin position="5"/>
        <end position="62"/>
    </location>
</feature>
<dbReference type="SUPFAM" id="SSF46785">
    <property type="entry name" value="Winged helix' DNA-binding domain"/>
    <property type="match status" value="1"/>
</dbReference>
<dbReference type="Pfam" id="PF00126">
    <property type="entry name" value="HTH_1"/>
    <property type="match status" value="1"/>
</dbReference>
<dbReference type="Pfam" id="PF03466">
    <property type="entry name" value="LysR_substrate"/>
    <property type="match status" value="1"/>
</dbReference>
<evidence type="ECO:0000256" key="2">
    <source>
        <dbReference type="ARBA" id="ARBA00023015"/>
    </source>
</evidence>
<dbReference type="Proteomes" id="UP001234343">
    <property type="component" value="Unassembled WGS sequence"/>
</dbReference>
<dbReference type="InterPro" id="IPR036390">
    <property type="entry name" value="WH_DNA-bd_sf"/>
</dbReference>
<keyword evidence="3" id="KW-0238">DNA-binding</keyword>
<protein>
    <submittedName>
        <fullName evidence="6">LysR substrate-binding domain-containing protein</fullName>
    </submittedName>
</protein>
<dbReference type="Gene3D" id="1.10.10.10">
    <property type="entry name" value="Winged helix-like DNA-binding domain superfamily/Winged helix DNA-binding domain"/>
    <property type="match status" value="1"/>
</dbReference>
<proteinExistence type="inferred from homology"/>
<dbReference type="PROSITE" id="PS50931">
    <property type="entry name" value="HTH_LYSR"/>
    <property type="match status" value="1"/>
</dbReference>
<dbReference type="InterPro" id="IPR000847">
    <property type="entry name" value="LysR_HTH_N"/>
</dbReference>
<dbReference type="SUPFAM" id="SSF53850">
    <property type="entry name" value="Periplasmic binding protein-like II"/>
    <property type="match status" value="1"/>
</dbReference>
<evidence type="ECO:0000256" key="1">
    <source>
        <dbReference type="ARBA" id="ARBA00009437"/>
    </source>
</evidence>
<organism evidence="6 7">
    <name type="scientific">Alteromonas arenosi</name>
    <dbReference type="NCBI Taxonomy" id="3055817"/>
    <lineage>
        <taxon>Bacteria</taxon>
        <taxon>Pseudomonadati</taxon>
        <taxon>Pseudomonadota</taxon>
        <taxon>Gammaproteobacteria</taxon>
        <taxon>Alteromonadales</taxon>
        <taxon>Alteromonadaceae</taxon>
        <taxon>Alteromonas/Salinimonas group</taxon>
        <taxon>Alteromonas</taxon>
    </lineage>
</organism>
<evidence type="ECO:0000256" key="4">
    <source>
        <dbReference type="ARBA" id="ARBA00023163"/>
    </source>
</evidence>
<accession>A0ABT7SYM0</accession>